<dbReference type="GO" id="GO:0008270">
    <property type="term" value="F:zinc ion binding"/>
    <property type="evidence" value="ECO:0007669"/>
    <property type="project" value="InterPro"/>
</dbReference>
<sequence>MDVFVRRGDTLWYYSQIFNMNLQLILDSNRENPAASLSVGQRVRVPGFVAVDYRIRSGDTLWGIAASRNLSQDALFLVNPNINPNRLQVGQTIKIPQRITWRLVQGKQEYDYSTMMTDLARLERVYPFIRLPSAGNSVLGKDIPEVLIGNGSKRVHYNGSFHANEWITTPVIMTFLNDYLLSLTNQNPIRGLSMGRFYGGTQLSIVPMVNPDGVNLVLNGPPPTEPYESSVVELNNGSTDFTGWKANIRGVDLNDQFPARWELEKERNQVGPGPRDYVGERPLSEPEAIAMAELTRRRDFSRVLAFHTQGEVIYWGFENLEPPEAEPMVQEFGRVSGYQPVKTIESYAGYKDWFIQDWRRPGFTVELGFGVNPLPLSQFDEIYQESLGIFLAGLYM</sequence>
<evidence type="ECO:0000313" key="12">
    <source>
        <dbReference type="Proteomes" id="UP000198553"/>
    </source>
</evidence>
<dbReference type="OrthoDB" id="9802862at2"/>
<dbReference type="InterPro" id="IPR034274">
    <property type="entry name" value="ENP1_M14_CPD"/>
</dbReference>
<dbReference type="InterPro" id="IPR057246">
    <property type="entry name" value="CARBOXYPEPT_ZN_1"/>
</dbReference>
<dbReference type="Gene3D" id="3.10.350.10">
    <property type="entry name" value="LysM domain"/>
    <property type="match status" value="2"/>
</dbReference>
<dbReference type="STRING" id="930146.SAMN05192533_1242"/>
<dbReference type="SMART" id="SM00631">
    <property type="entry name" value="Zn_pept"/>
    <property type="match status" value="1"/>
</dbReference>
<keyword evidence="12" id="KW-1185">Reference proteome</keyword>
<evidence type="ECO:0000259" key="9">
    <source>
        <dbReference type="PROSITE" id="PS51782"/>
    </source>
</evidence>
<feature type="domain" description="LysM" evidence="9">
    <location>
        <begin position="1"/>
        <end position="45"/>
    </location>
</feature>
<reference evidence="12" key="1">
    <citation type="submission" date="2016-10" db="EMBL/GenBank/DDBJ databases">
        <authorList>
            <person name="Varghese N."/>
            <person name="Submissions S."/>
        </authorList>
    </citation>
    <scope>NUCLEOTIDE SEQUENCE [LARGE SCALE GENOMIC DNA]</scope>
    <source>
        <strain evidence="12">B48,IBRC-M 10115,DSM 25386,CECT 8001</strain>
    </source>
</reference>
<dbReference type="GO" id="GO:0004181">
    <property type="term" value="F:metallocarboxypeptidase activity"/>
    <property type="evidence" value="ECO:0007669"/>
    <property type="project" value="InterPro"/>
</dbReference>
<keyword evidence="7" id="KW-0482">Metalloprotease</keyword>
<evidence type="ECO:0000256" key="6">
    <source>
        <dbReference type="ARBA" id="ARBA00022833"/>
    </source>
</evidence>
<dbReference type="SMART" id="SM00257">
    <property type="entry name" value="LysM"/>
    <property type="match status" value="2"/>
</dbReference>
<evidence type="ECO:0000313" key="11">
    <source>
        <dbReference type="EMBL" id="SEN86798.1"/>
    </source>
</evidence>
<evidence type="ECO:0000256" key="3">
    <source>
        <dbReference type="ARBA" id="ARBA00022670"/>
    </source>
</evidence>
<dbReference type="SUPFAM" id="SSF53187">
    <property type="entry name" value="Zn-dependent exopeptidases"/>
    <property type="match status" value="1"/>
</dbReference>
<dbReference type="Gene3D" id="3.40.630.10">
    <property type="entry name" value="Zn peptidases"/>
    <property type="match status" value="1"/>
</dbReference>
<keyword evidence="6" id="KW-0862">Zinc</keyword>
<dbReference type="CDD" id="cd00118">
    <property type="entry name" value="LysM"/>
    <property type="match status" value="2"/>
</dbReference>
<dbReference type="Pfam" id="PF00246">
    <property type="entry name" value="Peptidase_M14"/>
    <property type="match status" value="1"/>
</dbReference>
<dbReference type="PROSITE" id="PS51782">
    <property type="entry name" value="LYSM"/>
    <property type="match status" value="2"/>
</dbReference>
<feature type="domain" description="LysM" evidence="9">
    <location>
        <begin position="51"/>
        <end position="95"/>
    </location>
</feature>
<dbReference type="Proteomes" id="UP000198553">
    <property type="component" value="Unassembled WGS sequence"/>
</dbReference>
<dbReference type="SUPFAM" id="SSF54106">
    <property type="entry name" value="LysM domain"/>
    <property type="match status" value="1"/>
</dbReference>
<evidence type="ECO:0000256" key="5">
    <source>
        <dbReference type="ARBA" id="ARBA00022801"/>
    </source>
</evidence>
<proteinExistence type="inferred from homology"/>
<feature type="domain" description="Peptidase M14" evidence="10">
    <location>
        <begin position="108"/>
        <end position="394"/>
    </location>
</feature>
<evidence type="ECO:0000256" key="4">
    <source>
        <dbReference type="ARBA" id="ARBA00022723"/>
    </source>
</evidence>
<protein>
    <submittedName>
        <fullName evidence="11">G-D-glutamyl-meso-diaminopimelate peptidase</fullName>
    </submittedName>
</protein>
<dbReference type="AlphaFoldDB" id="A0A1H8K337"/>
<evidence type="ECO:0000256" key="1">
    <source>
        <dbReference type="ARBA" id="ARBA00001947"/>
    </source>
</evidence>
<organism evidence="11 12">
    <name type="scientific">Mesobacillus persicus</name>
    <dbReference type="NCBI Taxonomy" id="930146"/>
    <lineage>
        <taxon>Bacteria</taxon>
        <taxon>Bacillati</taxon>
        <taxon>Bacillota</taxon>
        <taxon>Bacilli</taxon>
        <taxon>Bacillales</taxon>
        <taxon>Bacillaceae</taxon>
        <taxon>Mesobacillus</taxon>
    </lineage>
</organism>
<feature type="active site" description="Proton donor/acceptor" evidence="8">
    <location>
        <position position="366"/>
    </location>
</feature>
<dbReference type="PANTHER" id="PTHR11705">
    <property type="entry name" value="PROTEASE FAMILY M14 CARBOXYPEPTIDASE A,B"/>
    <property type="match status" value="1"/>
</dbReference>
<dbReference type="CDD" id="cd06229">
    <property type="entry name" value="M14_Endopeptidase_I"/>
    <property type="match status" value="1"/>
</dbReference>
<dbReference type="PANTHER" id="PTHR11705:SF143">
    <property type="entry name" value="SLL0236 PROTEIN"/>
    <property type="match status" value="1"/>
</dbReference>
<accession>A0A1H8K337</accession>
<evidence type="ECO:0000256" key="7">
    <source>
        <dbReference type="ARBA" id="ARBA00023049"/>
    </source>
</evidence>
<keyword evidence="3" id="KW-0645">Protease</keyword>
<dbReference type="RefSeq" id="WP_090750167.1">
    <property type="nucleotide sequence ID" value="NZ_FOBW01000024.1"/>
</dbReference>
<keyword evidence="4" id="KW-0479">Metal-binding</keyword>
<dbReference type="PROSITE" id="PS52035">
    <property type="entry name" value="PEPTIDASE_M14"/>
    <property type="match status" value="1"/>
</dbReference>
<evidence type="ECO:0000256" key="8">
    <source>
        <dbReference type="PROSITE-ProRule" id="PRU01379"/>
    </source>
</evidence>
<dbReference type="InterPro" id="IPR036779">
    <property type="entry name" value="LysM_dom_sf"/>
</dbReference>
<gene>
    <name evidence="11" type="ORF">SAMN05192533_1242</name>
</gene>
<dbReference type="EMBL" id="FOBW01000024">
    <property type="protein sequence ID" value="SEN86798.1"/>
    <property type="molecule type" value="Genomic_DNA"/>
</dbReference>
<dbReference type="PROSITE" id="PS00132">
    <property type="entry name" value="CARBOXYPEPT_ZN_1"/>
    <property type="match status" value="1"/>
</dbReference>
<dbReference type="InterPro" id="IPR000834">
    <property type="entry name" value="Peptidase_M14"/>
</dbReference>
<name>A0A1H8K337_9BACI</name>
<dbReference type="InterPro" id="IPR018392">
    <property type="entry name" value="LysM"/>
</dbReference>
<evidence type="ECO:0000259" key="10">
    <source>
        <dbReference type="PROSITE" id="PS52035"/>
    </source>
</evidence>
<dbReference type="GO" id="GO:0005615">
    <property type="term" value="C:extracellular space"/>
    <property type="evidence" value="ECO:0007669"/>
    <property type="project" value="TreeGrafter"/>
</dbReference>
<keyword evidence="5" id="KW-0378">Hydrolase</keyword>
<dbReference type="GO" id="GO:0006508">
    <property type="term" value="P:proteolysis"/>
    <property type="evidence" value="ECO:0007669"/>
    <property type="project" value="UniProtKB-KW"/>
</dbReference>
<evidence type="ECO:0000256" key="2">
    <source>
        <dbReference type="ARBA" id="ARBA00005988"/>
    </source>
</evidence>
<dbReference type="Pfam" id="PF01476">
    <property type="entry name" value="LysM"/>
    <property type="match status" value="2"/>
</dbReference>
<comment type="cofactor">
    <cofactor evidence="1">
        <name>Zn(2+)</name>
        <dbReference type="ChEBI" id="CHEBI:29105"/>
    </cofactor>
</comment>
<comment type="similarity">
    <text evidence="2 8">Belongs to the peptidase M14 family.</text>
</comment>